<evidence type="ECO:0000313" key="3">
    <source>
        <dbReference type="EMBL" id="CAL1130327.1"/>
    </source>
</evidence>
<name>A0A9P1BP54_9DINO</name>
<protein>
    <submittedName>
        <fullName evidence="2">Uncharacterized protein</fullName>
    </submittedName>
</protein>
<dbReference type="AlphaFoldDB" id="A0A9P1BP54"/>
<feature type="region of interest" description="Disordered" evidence="1">
    <location>
        <begin position="79"/>
        <end position="103"/>
    </location>
</feature>
<reference evidence="2" key="1">
    <citation type="submission" date="2022-10" db="EMBL/GenBank/DDBJ databases">
        <authorList>
            <person name="Chen Y."/>
            <person name="Dougan E. K."/>
            <person name="Chan C."/>
            <person name="Rhodes N."/>
            <person name="Thang M."/>
        </authorList>
    </citation>
    <scope>NUCLEOTIDE SEQUENCE</scope>
</reference>
<evidence type="ECO:0000256" key="1">
    <source>
        <dbReference type="SAM" id="MobiDB-lite"/>
    </source>
</evidence>
<sequence>MANKAKAVKKLPKTQSRLDGSARLKATAKAVGSKLEFETRALACHGKTVAEAIRKTDGPRYRLADLRYDMKAGRVALLKKGESLGPKPKPKADRPVAPKSGQPMPKATLDEFFQFLSCQLQIQSREHCDELPVKDKAAAALFPQVDMHVKPNLGNTERWVPYHTVLGVHELFLMEAVHSRKDWTEKQKFFAIFVFRAHCKRDLFTQAQLPLMLSKTFWKDPRKAFEAEGPMELAIRAYRAKTKKPLLTNCFRIIPERILKDDDQNLVRSIVNRSARLMGLAEKSFEVVKNKKLSPKQKLSQISEMIQNTEGCGNTWAKMLTVCIDLAYPQEKILDADCDVGVGAAPPLQCLLEKSSAPDRAALRELLKKVNTSHSASAKHFWTYLAEVEAAMGKKFKHLPLVVKQAQTKVHAMSAATLQVQLCEYRQFRHSWARNVYGLPDDETMRMEDAGGKARPEDLLLRNKTQVLGELEHEGKQVKLSVTIKDFGSAKVAERVAMLMLQKLRSGTKEKDLVKFRDDLARDYQQGVDVKEDSEAWKVCKAQMSHSNPLVSFEFKRKDGSKFPFQTTVKAAGHILVAERIARLCWEKLNAGKSKDEVLKFRDGLYASQSSTAKKRKRE</sequence>
<dbReference type="OrthoDB" id="10371991at2759"/>
<gene>
    <name evidence="2" type="ORF">C1SCF055_LOCUS5132</name>
</gene>
<keyword evidence="4" id="KW-1185">Reference proteome</keyword>
<organism evidence="2">
    <name type="scientific">Cladocopium goreaui</name>
    <dbReference type="NCBI Taxonomy" id="2562237"/>
    <lineage>
        <taxon>Eukaryota</taxon>
        <taxon>Sar</taxon>
        <taxon>Alveolata</taxon>
        <taxon>Dinophyceae</taxon>
        <taxon>Suessiales</taxon>
        <taxon>Symbiodiniaceae</taxon>
        <taxon>Cladocopium</taxon>
    </lineage>
</organism>
<evidence type="ECO:0000313" key="4">
    <source>
        <dbReference type="Proteomes" id="UP001152797"/>
    </source>
</evidence>
<comment type="caution">
    <text evidence="2">The sequence shown here is derived from an EMBL/GenBank/DDBJ whole genome shotgun (WGS) entry which is preliminary data.</text>
</comment>
<reference evidence="3" key="2">
    <citation type="submission" date="2024-04" db="EMBL/GenBank/DDBJ databases">
        <authorList>
            <person name="Chen Y."/>
            <person name="Shah S."/>
            <person name="Dougan E. K."/>
            <person name="Thang M."/>
            <person name="Chan C."/>
        </authorList>
    </citation>
    <scope>NUCLEOTIDE SEQUENCE [LARGE SCALE GENOMIC DNA]</scope>
</reference>
<dbReference type="EMBL" id="CAMXCT030000308">
    <property type="protein sequence ID" value="CAL4764264.1"/>
    <property type="molecule type" value="Genomic_DNA"/>
</dbReference>
<feature type="region of interest" description="Disordered" evidence="1">
    <location>
        <begin position="1"/>
        <end position="20"/>
    </location>
</feature>
<dbReference type="Proteomes" id="UP001152797">
    <property type="component" value="Unassembled WGS sequence"/>
</dbReference>
<proteinExistence type="predicted"/>
<evidence type="ECO:0000313" key="2">
    <source>
        <dbReference type="EMBL" id="CAI3976952.1"/>
    </source>
</evidence>
<feature type="compositionally biased region" description="Basic residues" evidence="1">
    <location>
        <begin position="1"/>
        <end position="12"/>
    </location>
</feature>
<dbReference type="EMBL" id="CAMXCT010000308">
    <property type="protein sequence ID" value="CAI3976952.1"/>
    <property type="molecule type" value="Genomic_DNA"/>
</dbReference>
<accession>A0A9P1BP54</accession>
<dbReference type="EMBL" id="CAMXCT020000308">
    <property type="protein sequence ID" value="CAL1130327.1"/>
    <property type="molecule type" value="Genomic_DNA"/>
</dbReference>